<dbReference type="InterPro" id="IPR038594">
    <property type="entry name" value="SepF-like_sf"/>
</dbReference>
<dbReference type="InterPro" id="IPR007561">
    <property type="entry name" value="Cell_div_SepF/SepF-rel"/>
</dbReference>
<dbReference type="EMBL" id="JACQPB010000041">
    <property type="protein sequence ID" value="MBI4210768.1"/>
    <property type="molecule type" value="Genomic_DNA"/>
</dbReference>
<gene>
    <name evidence="1" type="primary">sepF</name>
    <name evidence="1" type="ORF">HY544_04655</name>
</gene>
<dbReference type="GO" id="GO:0051301">
    <property type="term" value="P:cell division"/>
    <property type="evidence" value="ECO:0007669"/>
    <property type="project" value="UniProtKB-KW"/>
</dbReference>
<evidence type="ECO:0000313" key="1">
    <source>
        <dbReference type="EMBL" id="MBI4210768.1"/>
    </source>
</evidence>
<proteinExistence type="predicted"/>
<dbReference type="Gene3D" id="3.30.110.150">
    <property type="entry name" value="SepF-like protein"/>
    <property type="match status" value="1"/>
</dbReference>
<keyword evidence="1" id="KW-0132">Cell division</keyword>
<accession>A0A8T3YP42</accession>
<dbReference type="Pfam" id="PF04472">
    <property type="entry name" value="SepF"/>
    <property type="match status" value="1"/>
</dbReference>
<name>A0A8T3YP42_9ARCH</name>
<protein>
    <submittedName>
        <fullName evidence="1">Cell division protein SepF</fullName>
    </submittedName>
</protein>
<evidence type="ECO:0000313" key="2">
    <source>
        <dbReference type="Proteomes" id="UP000732298"/>
    </source>
</evidence>
<sequence>MAFMEKLIGKREELDIEDFLNNLDTEEEDPYADAEAFVKPITLQAEKDTDIVMEEVKKGNIMLVNIADLRKRNPMKLKELVSSIKSSIEDIDGDIAGISQERLIVTPSKVKIIKRKDEQ</sequence>
<organism evidence="1 2">
    <name type="scientific">Candidatus Iainarchaeum sp</name>
    <dbReference type="NCBI Taxonomy" id="3101447"/>
    <lineage>
        <taxon>Archaea</taxon>
        <taxon>Candidatus Iainarchaeota</taxon>
        <taxon>Candidatus Iainarchaeia</taxon>
        <taxon>Candidatus Iainarchaeales</taxon>
        <taxon>Candidatus Iainarchaeaceae</taxon>
        <taxon>Candidatus Iainarchaeum</taxon>
    </lineage>
</organism>
<reference evidence="1" key="1">
    <citation type="submission" date="2020-07" db="EMBL/GenBank/DDBJ databases">
        <title>Huge and variable diversity of episymbiotic CPR bacteria and DPANN archaea in groundwater ecosystems.</title>
        <authorList>
            <person name="He C.Y."/>
            <person name="Keren R."/>
            <person name="Whittaker M."/>
            <person name="Farag I.F."/>
            <person name="Doudna J."/>
            <person name="Cate J.H.D."/>
            <person name="Banfield J.F."/>
        </authorList>
    </citation>
    <scope>NUCLEOTIDE SEQUENCE</scope>
    <source>
        <strain evidence="1">NC_groundwater_1296_Ag_S-0.2um_52_80</strain>
    </source>
</reference>
<comment type="caution">
    <text evidence="1">The sequence shown here is derived from an EMBL/GenBank/DDBJ whole genome shotgun (WGS) entry which is preliminary data.</text>
</comment>
<dbReference type="Proteomes" id="UP000732298">
    <property type="component" value="Unassembled WGS sequence"/>
</dbReference>
<dbReference type="AlphaFoldDB" id="A0A8T3YP42"/>
<keyword evidence="1" id="KW-0131">Cell cycle</keyword>